<proteinExistence type="inferred from homology"/>
<dbReference type="GO" id="GO:0043139">
    <property type="term" value="F:5'-3' DNA helicase activity"/>
    <property type="evidence" value="ECO:0007669"/>
    <property type="project" value="UniProtKB-EC"/>
</dbReference>
<dbReference type="EMBL" id="REGN01002701">
    <property type="protein sequence ID" value="RNA26642.1"/>
    <property type="molecule type" value="Genomic_DNA"/>
</dbReference>
<evidence type="ECO:0000259" key="3">
    <source>
        <dbReference type="Pfam" id="PF14214"/>
    </source>
</evidence>
<evidence type="ECO:0000259" key="2">
    <source>
        <dbReference type="Pfam" id="PF05970"/>
    </source>
</evidence>
<dbReference type="GO" id="GO:0006310">
    <property type="term" value="P:DNA recombination"/>
    <property type="evidence" value="ECO:0007669"/>
    <property type="project" value="UniProtKB-KW"/>
</dbReference>
<keyword evidence="1 4" id="KW-0347">Helicase</keyword>
<evidence type="ECO:0000256" key="1">
    <source>
        <dbReference type="RuleBase" id="RU363044"/>
    </source>
</evidence>
<reference evidence="4 5" key="1">
    <citation type="journal article" date="2018" name="Sci. Rep.">
        <title>Genomic signatures of local adaptation to the degree of environmental predictability in rotifers.</title>
        <authorList>
            <person name="Franch-Gras L."/>
            <person name="Hahn C."/>
            <person name="Garcia-Roger E.M."/>
            <person name="Carmona M.J."/>
            <person name="Serra M."/>
            <person name="Gomez A."/>
        </authorList>
    </citation>
    <scope>NUCLEOTIDE SEQUENCE [LARGE SCALE GENOMIC DNA]</scope>
    <source>
        <strain evidence="4">HYR1</strain>
    </source>
</reference>
<keyword evidence="1" id="KW-0547">Nucleotide-binding</keyword>
<comment type="caution">
    <text evidence="4">The sequence shown here is derived from an EMBL/GenBank/DDBJ whole genome shotgun (WGS) entry which is preliminary data.</text>
</comment>
<dbReference type="InterPro" id="IPR051055">
    <property type="entry name" value="PIF1_helicase"/>
</dbReference>
<dbReference type="GO" id="GO:0005524">
    <property type="term" value="F:ATP binding"/>
    <property type="evidence" value="ECO:0007669"/>
    <property type="project" value="UniProtKB-KW"/>
</dbReference>
<accession>A0A3M7RT14</accession>
<dbReference type="CDD" id="cd22744">
    <property type="entry name" value="OTU"/>
    <property type="match status" value="1"/>
</dbReference>
<dbReference type="Gene3D" id="3.90.70.80">
    <property type="match status" value="1"/>
</dbReference>
<organism evidence="4 5">
    <name type="scientific">Brachionus plicatilis</name>
    <name type="common">Marine rotifer</name>
    <name type="synonym">Brachionus muelleri</name>
    <dbReference type="NCBI Taxonomy" id="10195"/>
    <lineage>
        <taxon>Eukaryota</taxon>
        <taxon>Metazoa</taxon>
        <taxon>Spiralia</taxon>
        <taxon>Gnathifera</taxon>
        <taxon>Rotifera</taxon>
        <taxon>Eurotatoria</taxon>
        <taxon>Monogononta</taxon>
        <taxon>Pseudotrocha</taxon>
        <taxon>Ploima</taxon>
        <taxon>Brachionidae</taxon>
        <taxon>Brachionus</taxon>
    </lineage>
</organism>
<dbReference type="Proteomes" id="UP000276133">
    <property type="component" value="Unassembled WGS sequence"/>
</dbReference>
<dbReference type="AlphaFoldDB" id="A0A3M7RT14"/>
<dbReference type="PANTHER" id="PTHR47642">
    <property type="entry name" value="ATP-DEPENDENT DNA HELICASE"/>
    <property type="match status" value="1"/>
</dbReference>
<comment type="cofactor">
    <cofactor evidence="1">
        <name>Mg(2+)</name>
        <dbReference type="ChEBI" id="CHEBI:18420"/>
    </cofactor>
</comment>
<keyword evidence="1" id="KW-0234">DNA repair</keyword>
<dbReference type="InterPro" id="IPR027417">
    <property type="entry name" value="P-loop_NTPase"/>
</dbReference>
<dbReference type="STRING" id="10195.A0A3M7RT14"/>
<dbReference type="InterPro" id="IPR010285">
    <property type="entry name" value="DNA_helicase_pif1-like_DEAD"/>
</dbReference>
<dbReference type="Gene3D" id="3.40.50.300">
    <property type="entry name" value="P-loop containing nucleotide triphosphate hydrolases"/>
    <property type="match status" value="1"/>
</dbReference>
<dbReference type="OrthoDB" id="416437at2759"/>
<gene>
    <name evidence="4" type="ORF">BpHYR1_009939</name>
</gene>
<keyword evidence="1 4" id="KW-0378">Hydrolase</keyword>
<feature type="domain" description="Helitron helicase-like" evidence="3">
    <location>
        <begin position="235"/>
        <end position="277"/>
    </location>
</feature>
<comment type="similarity">
    <text evidence="1">Belongs to the helicase family.</text>
</comment>
<evidence type="ECO:0000313" key="4">
    <source>
        <dbReference type="EMBL" id="RNA26642.1"/>
    </source>
</evidence>
<dbReference type="GO" id="GO:0006281">
    <property type="term" value="P:DNA repair"/>
    <property type="evidence" value="ECO:0007669"/>
    <property type="project" value="UniProtKB-KW"/>
</dbReference>
<feature type="domain" description="DNA helicase Pif1-like DEAD-box helicase" evidence="2">
    <location>
        <begin position="626"/>
        <end position="761"/>
    </location>
</feature>
<keyword evidence="1" id="KW-0233">DNA recombination</keyword>
<dbReference type="InterPro" id="IPR025476">
    <property type="entry name" value="Helitron_helicase-like"/>
</dbReference>
<evidence type="ECO:0000313" key="5">
    <source>
        <dbReference type="Proteomes" id="UP000276133"/>
    </source>
</evidence>
<protein>
    <recommendedName>
        <fullName evidence="1">ATP-dependent DNA helicase</fullName>
        <ecNumber evidence="1">5.6.2.3</ecNumber>
    </recommendedName>
</protein>
<dbReference type="Pfam" id="PF14214">
    <property type="entry name" value="Helitron_like_N"/>
    <property type="match status" value="1"/>
</dbReference>
<comment type="catalytic activity">
    <reaction evidence="1">
        <text>ATP + H2O = ADP + phosphate + H(+)</text>
        <dbReference type="Rhea" id="RHEA:13065"/>
        <dbReference type="ChEBI" id="CHEBI:15377"/>
        <dbReference type="ChEBI" id="CHEBI:15378"/>
        <dbReference type="ChEBI" id="CHEBI:30616"/>
        <dbReference type="ChEBI" id="CHEBI:43474"/>
        <dbReference type="ChEBI" id="CHEBI:456216"/>
        <dbReference type="EC" id="5.6.2.3"/>
    </reaction>
</comment>
<keyword evidence="1" id="KW-0227">DNA damage</keyword>
<dbReference type="SUPFAM" id="SSF52540">
    <property type="entry name" value="P-loop containing nucleoside triphosphate hydrolases"/>
    <property type="match status" value="2"/>
</dbReference>
<dbReference type="EC" id="5.6.2.3" evidence="1"/>
<dbReference type="GO" id="GO:0016887">
    <property type="term" value="F:ATP hydrolysis activity"/>
    <property type="evidence" value="ECO:0007669"/>
    <property type="project" value="RHEA"/>
</dbReference>
<sequence length="1072" mass="124451">MNLYNKTEEQLRGTFGLIYEENEKKEDDEAENPLDALKWLKKNNPFYFEFVSACERIENYLSENPIEQGYNGFPATNSTIIKQKDGILELRLNNKSDVGLVINVDDRKTHQYVDEMSVLIGLTFKKAGEKIEANKVYLTDPDVEPKIFPHLFPDAQYFRNRLLNIDPRCRNDKYYLFYAYDRLTRERIFAVNGMIKARSASLEGTKQSKLTRNNCEEYFEYGNWVPKCITGSKAYWKSKYYDLISIINVKGIFGEIEHYWRRIECQNRGALHAHMLLWTKNKPLGVVRADIPDGNDENGRKLKNSKCKYGFPFQLCDNDHISADGCRYYYKRVKKEDQLVVPYNASLLLLWGGHVNVQYVTERGIEQYLAKYVSKIEPTFSTVKQTEISTEVRKYFQCRVVSSVEASALVMGHHFVQSNVKVTFIATCFPQDQFKFLRTKKELTRLDPDDDDIFKHSAYDYYLQRPVAEKFSTINLFDYHQKYEIFVKQSTKKILKSRCDNVFNDQLGNQVPNLIFNLRDEIKNRFIADVQEPVKNANNYIFDDLIIDDNENDCAQGHIFQLEPSSEEFEFDNLLKVHESLPDKISELERKYINLSSCQKMIADYVQLKSEEQHLIFVCGPAGTRQTVHSFFDIDTSYDIKLEKDSAKWQAIQRADAIIIDEISMLNDIMLNRINEILNAVMNRSLDIIFGGKTVILIGDFFQLPAVSTPLFPVEPLFMSPLFTENFTPFLMKTNFRQQSDPEFQQFLNNCRMGTLNESDEKFITKRICGLGHSITDDYNDISNSTNLCSLHVCRKETVGRINKQKSRQFVPKIIESIDIDSVGCSLSEFLRTRIDGVQGTLERELELYQDTKLMVVKNVDMASGVVNGLVGNYSDSSERNLKLMKRLRTVFILFSDENTHRSLHPLMGIAIFIWSDCVYLAFKNEYLDLIKKEIDLSGQNYNKEKFSLKKYCEILLSARRSGFWGNEYHLSALVTGLNTNIYIYSEVKTNRTYETIHQLLEEFNSRPINICHSLVYKPITATKTTKFICGFYDTRIIHKGTNKTVSAHYTAILPHSHYSKEFKPINNLLSI</sequence>
<dbReference type="GO" id="GO:0000723">
    <property type="term" value="P:telomere maintenance"/>
    <property type="evidence" value="ECO:0007669"/>
    <property type="project" value="InterPro"/>
</dbReference>
<keyword evidence="5" id="KW-1185">Reference proteome</keyword>
<name>A0A3M7RT14_BRAPC</name>
<keyword evidence="1" id="KW-0067">ATP-binding</keyword>
<dbReference type="Pfam" id="PF05970">
    <property type="entry name" value="PIF1"/>
    <property type="match status" value="1"/>
</dbReference>